<evidence type="ECO:0000313" key="1">
    <source>
        <dbReference type="EMBL" id="KAK8894160.1"/>
    </source>
</evidence>
<accession>A0ABR2KSR0</accession>
<organism evidence="1 2">
    <name type="scientific">Tritrichomonas musculus</name>
    <dbReference type="NCBI Taxonomy" id="1915356"/>
    <lineage>
        <taxon>Eukaryota</taxon>
        <taxon>Metamonada</taxon>
        <taxon>Parabasalia</taxon>
        <taxon>Tritrichomonadida</taxon>
        <taxon>Tritrichomonadidae</taxon>
        <taxon>Tritrichomonas</taxon>
    </lineage>
</organism>
<name>A0ABR2KSR0_9EUKA</name>
<reference evidence="1 2" key="1">
    <citation type="submission" date="2024-04" db="EMBL/GenBank/DDBJ databases">
        <title>Tritrichomonas musculus Genome.</title>
        <authorList>
            <person name="Alves-Ferreira E."/>
            <person name="Grigg M."/>
            <person name="Lorenzi H."/>
            <person name="Galac M."/>
        </authorList>
    </citation>
    <scope>NUCLEOTIDE SEQUENCE [LARGE SCALE GENOMIC DNA]</scope>
    <source>
        <strain evidence="1 2">EAF2021</strain>
    </source>
</reference>
<gene>
    <name evidence="1" type="ORF">M9Y10_022593</name>
</gene>
<sequence length="120" mass="14014">MNNISLFEKPLLKRTTVQSEIDSAMQQISNLPPEPDKRNSSNIETELVLQEPPSKQESKKEKWNAYMRQYNAKKKQELEDRLNKVALTINNCEKLYDVKEINQILINNIVILIEICNNNI</sequence>
<evidence type="ECO:0000313" key="2">
    <source>
        <dbReference type="Proteomes" id="UP001470230"/>
    </source>
</evidence>
<keyword evidence="2" id="KW-1185">Reference proteome</keyword>
<dbReference type="EMBL" id="JAPFFF010000003">
    <property type="protein sequence ID" value="KAK8894160.1"/>
    <property type="molecule type" value="Genomic_DNA"/>
</dbReference>
<proteinExistence type="predicted"/>
<dbReference type="Proteomes" id="UP001470230">
    <property type="component" value="Unassembled WGS sequence"/>
</dbReference>
<comment type="caution">
    <text evidence="1">The sequence shown here is derived from an EMBL/GenBank/DDBJ whole genome shotgun (WGS) entry which is preliminary data.</text>
</comment>
<protein>
    <submittedName>
        <fullName evidence="1">Uncharacterized protein</fullName>
    </submittedName>
</protein>